<organism evidence="4 5">
    <name type="scientific">Tomitella cavernea</name>
    <dbReference type="NCBI Taxonomy" id="1387982"/>
    <lineage>
        <taxon>Bacteria</taxon>
        <taxon>Bacillati</taxon>
        <taxon>Actinomycetota</taxon>
        <taxon>Actinomycetes</taxon>
        <taxon>Mycobacteriales</taxon>
        <taxon>Tomitella</taxon>
    </lineage>
</organism>
<dbReference type="Pfam" id="PF00211">
    <property type="entry name" value="Guanylate_cyc"/>
    <property type="match status" value="1"/>
</dbReference>
<proteinExistence type="inferred from homology"/>
<evidence type="ECO:0000256" key="2">
    <source>
        <dbReference type="SAM" id="MobiDB-lite"/>
    </source>
</evidence>
<comment type="caution">
    <text evidence="4">The sequence shown here is derived from an EMBL/GenBank/DDBJ whole genome shotgun (WGS) entry which is preliminary data.</text>
</comment>
<dbReference type="InterPro" id="IPR001054">
    <property type="entry name" value="A/G_cyclase"/>
</dbReference>
<feature type="compositionally biased region" description="Basic and acidic residues" evidence="2">
    <location>
        <begin position="397"/>
        <end position="416"/>
    </location>
</feature>
<dbReference type="Gene3D" id="3.30.70.1230">
    <property type="entry name" value="Nucleotide cyclase"/>
    <property type="match status" value="1"/>
</dbReference>
<feature type="region of interest" description="Disordered" evidence="2">
    <location>
        <begin position="1"/>
        <end position="37"/>
    </location>
</feature>
<dbReference type="EMBL" id="BAABKQ010000001">
    <property type="protein sequence ID" value="GAA4822462.1"/>
    <property type="molecule type" value="Genomic_DNA"/>
</dbReference>
<name>A0ABP9D1I2_9ACTN</name>
<comment type="similarity">
    <text evidence="1">Belongs to the adenylyl cyclase class-3 family.</text>
</comment>
<reference evidence="5" key="1">
    <citation type="journal article" date="2019" name="Int. J. Syst. Evol. Microbiol.">
        <title>The Global Catalogue of Microorganisms (GCM) 10K type strain sequencing project: providing services to taxonomists for standard genome sequencing and annotation.</title>
        <authorList>
            <consortium name="The Broad Institute Genomics Platform"/>
            <consortium name="The Broad Institute Genome Sequencing Center for Infectious Disease"/>
            <person name="Wu L."/>
            <person name="Ma J."/>
        </authorList>
    </citation>
    <scope>NUCLEOTIDE SEQUENCE [LARGE SCALE GENOMIC DNA]</scope>
    <source>
        <strain evidence="5">JCM 18542</strain>
    </source>
</reference>
<feature type="compositionally biased region" description="Basic and acidic residues" evidence="2">
    <location>
        <begin position="17"/>
        <end position="33"/>
    </location>
</feature>
<dbReference type="InterPro" id="IPR029787">
    <property type="entry name" value="Nucleotide_cyclase"/>
</dbReference>
<feature type="compositionally biased region" description="Low complexity" evidence="2">
    <location>
        <begin position="1"/>
        <end position="14"/>
    </location>
</feature>
<accession>A0ABP9D1I2</accession>
<dbReference type="PANTHER" id="PTHR43081:SF1">
    <property type="entry name" value="ADENYLATE CYCLASE, TERMINAL-DIFFERENTIATION SPECIFIC"/>
    <property type="match status" value="1"/>
</dbReference>
<protein>
    <submittedName>
        <fullName evidence="4">Adenylate/guanylate cyclase domain-containing protein</fullName>
    </submittedName>
</protein>
<sequence length="416" mass="45293">MDAAPAVPAYTASAGSDRARTRTREADRARARAAESLAPPSVVDATRKAIEVSLLGGERKYDRYEIAELADVPVERCTELWTAMGFAIPSDPDAANYTDSDVAALRVLKRLTDSGVLRPDVIAPISRATGQAMSRLAEWQVSLVTDFVLHALMDNRRYPGKWPGGSASDAAHTPGTDAGDEPFDEETVTSIVVQTADALLPMIRDLQNHVWRRHLAATSERILLRTREGDDSRPFAVGFADMVGYTHLTRRIDITDLATLLDEFESICARVIAEHHGRIIKNVGDEVMFTADDADTAALIGIALQDAIGEAETLPKIRVGMAYGDVLVRYGDAYGAVVNIAARLTGAARPGTVLVDESLAQQLTPPNGLSTRMIRPVKVHGYSRLRARQLRKKTRWVRSDGERPARGGRSDDESAE</sequence>
<dbReference type="PANTHER" id="PTHR43081">
    <property type="entry name" value="ADENYLATE CYCLASE, TERMINAL-DIFFERENTIATION SPECIFIC-RELATED"/>
    <property type="match status" value="1"/>
</dbReference>
<evidence type="ECO:0000259" key="3">
    <source>
        <dbReference type="PROSITE" id="PS50125"/>
    </source>
</evidence>
<evidence type="ECO:0000313" key="4">
    <source>
        <dbReference type="EMBL" id="GAA4822462.1"/>
    </source>
</evidence>
<evidence type="ECO:0000256" key="1">
    <source>
        <dbReference type="ARBA" id="ARBA00005381"/>
    </source>
</evidence>
<dbReference type="PROSITE" id="PS50125">
    <property type="entry name" value="GUANYLATE_CYCLASE_2"/>
    <property type="match status" value="1"/>
</dbReference>
<evidence type="ECO:0000313" key="5">
    <source>
        <dbReference type="Proteomes" id="UP001500839"/>
    </source>
</evidence>
<feature type="region of interest" description="Disordered" evidence="2">
    <location>
        <begin position="393"/>
        <end position="416"/>
    </location>
</feature>
<dbReference type="CDD" id="cd07302">
    <property type="entry name" value="CHD"/>
    <property type="match status" value="1"/>
</dbReference>
<gene>
    <name evidence="4" type="ORF">GCM10023353_33710</name>
</gene>
<dbReference type="SUPFAM" id="SSF55073">
    <property type="entry name" value="Nucleotide cyclase"/>
    <property type="match status" value="1"/>
</dbReference>
<dbReference type="InterPro" id="IPR050697">
    <property type="entry name" value="Adenylyl/Guanylyl_Cyclase_3/4"/>
</dbReference>
<keyword evidence="5" id="KW-1185">Reference proteome</keyword>
<dbReference type="Proteomes" id="UP001500839">
    <property type="component" value="Unassembled WGS sequence"/>
</dbReference>
<feature type="domain" description="Guanylate cyclase" evidence="3">
    <location>
        <begin position="236"/>
        <end position="345"/>
    </location>
</feature>